<gene>
    <name evidence="1" type="ORF">MB818_19330</name>
</gene>
<accession>A0ABS9P1J6</accession>
<dbReference type="EMBL" id="JAKOEM010000025">
    <property type="protein sequence ID" value="MCG6560367.1"/>
    <property type="molecule type" value="Genomic_DNA"/>
</dbReference>
<dbReference type="InterPro" id="IPR036291">
    <property type="entry name" value="NAD(P)-bd_dom_sf"/>
</dbReference>
<protein>
    <submittedName>
        <fullName evidence="1">Ornithine cyclodeaminase family protein</fullName>
    </submittedName>
</protein>
<dbReference type="InterPro" id="IPR023401">
    <property type="entry name" value="ODC_N"/>
</dbReference>
<keyword evidence="2" id="KW-1185">Reference proteome</keyword>
<proteinExistence type="predicted"/>
<organism evidence="1 2">
    <name type="scientific">Ruegeria alba</name>
    <dbReference type="NCBI Taxonomy" id="2916756"/>
    <lineage>
        <taxon>Bacteria</taxon>
        <taxon>Pseudomonadati</taxon>
        <taxon>Pseudomonadota</taxon>
        <taxon>Alphaproteobacteria</taxon>
        <taxon>Rhodobacterales</taxon>
        <taxon>Roseobacteraceae</taxon>
        <taxon>Ruegeria</taxon>
    </lineage>
</organism>
<dbReference type="SUPFAM" id="SSF51735">
    <property type="entry name" value="NAD(P)-binding Rossmann-fold domains"/>
    <property type="match status" value="1"/>
</dbReference>
<dbReference type="PIRSF" id="PIRSF001439">
    <property type="entry name" value="CryM"/>
    <property type="match status" value="1"/>
</dbReference>
<evidence type="ECO:0000313" key="2">
    <source>
        <dbReference type="Proteomes" id="UP001165279"/>
    </source>
</evidence>
<evidence type="ECO:0000313" key="1">
    <source>
        <dbReference type="EMBL" id="MCG6560367.1"/>
    </source>
</evidence>
<dbReference type="InterPro" id="IPR003462">
    <property type="entry name" value="ODC_Mu_crystall"/>
</dbReference>
<sequence>MKIITAEEIRQHLPMRDAIEVVELTMIRVSDGQANLPLRMVMDIDGTNRLGVMPGALSDPTLYGIKVLSLFPGNPAKGLSSHIGTVLLFDAETGQPRAALDADAITAIRTAAATAVATRALARPDARVLALIGTGEQAESHIEALTVVREIAEIRVAGRNPERANAFARRMADHYPGIRFTAAATAEQVVNGADIVCTLTSSPSVVLHGDWIGPGTHVNAVGASIPSMQEIDEALLLKSELFVDYRPSAFAQAREIISALETGAMTEAHVRGEIGEVLAAKVPGRPDTDAITLYRSLGIAAQDLACADHVCRAIGQPSSI</sequence>
<dbReference type="Pfam" id="PF02423">
    <property type="entry name" value="OCD_Mu_crystall"/>
    <property type="match status" value="1"/>
</dbReference>
<dbReference type="PANTHER" id="PTHR13812">
    <property type="entry name" value="KETIMINE REDUCTASE MU-CRYSTALLIN"/>
    <property type="match status" value="1"/>
</dbReference>
<reference evidence="1" key="1">
    <citation type="submission" date="2022-02" db="EMBL/GenBank/DDBJ databases">
        <title>The genome sequence of Ruegeria sp. 1NDH52C.</title>
        <authorList>
            <person name="Du J."/>
        </authorList>
    </citation>
    <scope>NUCLEOTIDE SEQUENCE</scope>
    <source>
        <strain evidence="1">1NDH52C</strain>
    </source>
</reference>
<dbReference type="Gene3D" id="3.30.1780.10">
    <property type="entry name" value="ornithine cyclodeaminase, domain 1"/>
    <property type="match status" value="1"/>
</dbReference>
<dbReference type="Gene3D" id="3.40.50.720">
    <property type="entry name" value="NAD(P)-binding Rossmann-like Domain"/>
    <property type="match status" value="1"/>
</dbReference>
<comment type="caution">
    <text evidence="1">The sequence shown here is derived from an EMBL/GenBank/DDBJ whole genome shotgun (WGS) entry which is preliminary data.</text>
</comment>
<dbReference type="Proteomes" id="UP001165279">
    <property type="component" value="Unassembled WGS sequence"/>
</dbReference>
<dbReference type="RefSeq" id="WP_238906094.1">
    <property type="nucleotide sequence ID" value="NZ_JAKOEM010000025.1"/>
</dbReference>
<name>A0ABS9P1J6_9RHOB</name>
<dbReference type="PANTHER" id="PTHR13812:SF19">
    <property type="entry name" value="KETIMINE REDUCTASE MU-CRYSTALLIN"/>
    <property type="match status" value="1"/>
</dbReference>